<reference evidence="2 3" key="1">
    <citation type="submission" date="2019-02" db="EMBL/GenBank/DDBJ databases">
        <title>Draft genome sequences of novel Actinobacteria.</title>
        <authorList>
            <person name="Sahin N."/>
            <person name="Ay H."/>
            <person name="Saygin H."/>
        </authorList>
    </citation>
    <scope>NUCLEOTIDE SEQUENCE [LARGE SCALE GENOMIC DNA]</scope>
    <source>
        <strain evidence="2 3">KC201</strain>
    </source>
</reference>
<dbReference type="Gene3D" id="3.40.50.300">
    <property type="entry name" value="P-loop containing nucleotide triphosphate hydrolases"/>
    <property type="match status" value="1"/>
</dbReference>
<accession>A0A4R4MY74</accession>
<proteinExistence type="predicted"/>
<sequence>MDEFPYLADRSPELPSAIQALYDRRGPRKGHPPFKLILCGSAISIMSSLLAGDQALRGRAVLDLRIGQFRFRDAATYWETDPHTAFLIDAVLGGAPGYRDIVGDPPEPGAEGLLHWLERSILNPSHVLFTEPDYLLEIPRPDRPAGHQRSGDGAGPRRVGTLA</sequence>
<dbReference type="PANTHER" id="PTHR34704:SF1">
    <property type="entry name" value="ATPASE"/>
    <property type="match status" value="1"/>
</dbReference>
<dbReference type="PANTHER" id="PTHR34704">
    <property type="entry name" value="ATPASE"/>
    <property type="match status" value="1"/>
</dbReference>
<dbReference type="Proteomes" id="UP000295157">
    <property type="component" value="Unassembled WGS sequence"/>
</dbReference>
<gene>
    <name evidence="2" type="ORF">E1267_37660</name>
</gene>
<name>A0A4R4MY74_9ACTN</name>
<dbReference type="InterPro" id="IPR027417">
    <property type="entry name" value="P-loop_NTPase"/>
</dbReference>
<keyword evidence="3" id="KW-1185">Reference proteome</keyword>
<comment type="caution">
    <text evidence="2">The sequence shown here is derived from an EMBL/GenBank/DDBJ whole genome shotgun (WGS) entry which is preliminary data.</text>
</comment>
<dbReference type="OrthoDB" id="9813134at2"/>
<dbReference type="EMBL" id="SMJZ01000226">
    <property type="protein sequence ID" value="TDB99419.1"/>
    <property type="molecule type" value="Genomic_DNA"/>
</dbReference>
<protein>
    <recommendedName>
        <fullName evidence="4">AAA domain-containing protein</fullName>
    </recommendedName>
</protein>
<evidence type="ECO:0008006" key="4">
    <source>
        <dbReference type="Google" id="ProtNLM"/>
    </source>
</evidence>
<dbReference type="AlphaFoldDB" id="A0A4R4MY74"/>
<evidence type="ECO:0000313" key="3">
    <source>
        <dbReference type="Proteomes" id="UP000295157"/>
    </source>
</evidence>
<evidence type="ECO:0000256" key="1">
    <source>
        <dbReference type="SAM" id="MobiDB-lite"/>
    </source>
</evidence>
<organism evidence="2 3">
    <name type="scientific">Nonomuraea longispora</name>
    <dbReference type="NCBI Taxonomy" id="1848320"/>
    <lineage>
        <taxon>Bacteria</taxon>
        <taxon>Bacillati</taxon>
        <taxon>Actinomycetota</taxon>
        <taxon>Actinomycetes</taxon>
        <taxon>Streptosporangiales</taxon>
        <taxon>Streptosporangiaceae</taxon>
        <taxon>Nonomuraea</taxon>
    </lineage>
</organism>
<feature type="region of interest" description="Disordered" evidence="1">
    <location>
        <begin position="139"/>
        <end position="163"/>
    </location>
</feature>
<dbReference type="RefSeq" id="WP_132340075.1">
    <property type="nucleotide sequence ID" value="NZ_SMJZ01000226.1"/>
</dbReference>
<evidence type="ECO:0000313" key="2">
    <source>
        <dbReference type="EMBL" id="TDB99419.1"/>
    </source>
</evidence>